<reference evidence="2 3" key="1">
    <citation type="submission" date="2019-07" db="EMBL/GenBank/DDBJ databases">
        <title>Whole genome shotgun sequence of Skermanella aerolata NBRC 106429.</title>
        <authorList>
            <person name="Hosoyama A."/>
            <person name="Uohara A."/>
            <person name="Ohji S."/>
            <person name="Ichikawa N."/>
        </authorList>
    </citation>
    <scope>NUCLEOTIDE SEQUENCE [LARGE SCALE GENOMIC DNA]</scope>
    <source>
        <strain evidence="2 3">NBRC 106429</strain>
    </source>
</reference>
<evidence type="ECO:0000259" key="1">
    <source>
        <dbReference type="Pfam" id="PF00561"/>
    </source>
</evidence>
<sequence>MGGRLALGAGMLLGLAYDSNRRAAQAELDNPPIGRMIDLSDGSRLHYVERGSGPPVLLIHGALMQAEDMAMSLLGPLSANYRTIVIDRPGHGYSTRPAQFVSTTSASMAGQARMIHEAMGLLGVEKPIIVGHSLGGTVALAYAVQFPEHVGGIVSLAGYCFPTPRFDLMPIMLNGVPMVGPISAHTMSADFGRMYLSAMIDRIFSPDPVPDYFQERFPGGMLLRPKQLCSNGEDFSAMVAGAASMYHRYPQIQVPVAILSGSEDRIVWPQYHAKPLHKIVRGSTLELLPGVGHMLHHARTDAVVAAIHRIAERIDERVGKLGLTG</sequence>
<organism evidence="2 3">
    <name type="scientific">Skermanella aerolata</name>
    <dbReference type="NCBI Taxonomy" id="393310"/>
    <lineage>
        <taxon>Bacteria</taxon>
        <taxon>Pseudomonadati</taxon>
        <taxon>Pseudomonadota</taxon>
        <taxon>Alphaproteobacteria</taxon>
        <taxon>Rhodospirillales</taxon>
        <taxon>Azospirillaceae</taxon>
        <taxon>Skermanella</taxon>
    </lineage>
</organism>
<dbReference type="RefSeq" id="WP_052831143.1">
    <property type="nucleotide sequence ID" value="NZ_BJYZ01000013.1"/>
</dbReference>
<keyword evidence="2" id="KW-0378">Hydrolase</keyword>
<comment type="caution">
    <text evidence="2">The sequence shown here is derived from an EMBL/GenBank/DDBJ whole genome shotgun (WGS) entry which is preliminary data.</text>
</comment>
<dbReference type="InterPro" id="IPR000073">
    <property type="entry name" value="AB_hydrolase_1"/>
</dbReference>
<keyword evidence="3" id="KW-1185">Reference proteome</keyword>
<feature type="domain" description="AB hydrolase-1" evidence="1">
    <location>
        <begin position="54"/>
        <end position="297"/>
    </location>
</feature>
<protein>
    <submittedName>
        <fullName evidence="2">Alpha/beta hydrolase</fullName>
    </submittedName>
</protein>
<dbReference type="InterPro" id="IPR000639">
    <property type="entry name" value="Epox_hydrolase-like"/>
</dbReference>
<dbReference type="Proteomes" id="UP000321523">
    <property type="component" value="Unassembled WGS sequence"/>
</dbReference>
<accession>A0A512DQS3</accession>
<dbReference type="InterPro" id="IPR050266">
    <property type="entry name" value="AB_hydrolase_sf"/>
</dbReference>
<proteinExistence type="predicted"/>
<dbReference type="OrthoDB" id="9815441at2"/>
<dbReference type="PRINTS" id="PR00111">
    <property type="entry name" value="ABHYDROLASE"/>
</dbReference>
<dbReference type="InterPro" id="IPR029058">
    <property type="entry name" value="AB_hydrolase_fold"/>
</dbReference>
<evidence type="ECO:0000313" key="3">
    <source>
        <dbReference type="Proteomes" id="UP000321523"/>
    </source>
</evidence>
<dbReference type="AlphaFoldDB" id="A0A512DQS3"/>
<dbReference type="GO" id="GO:0016787">
    <property type="term" value="F:hydrolase activity"/>
    <property type="evidence" value="ECO:0007669"/>
    <property type="project" value="UniProtKB-KW"/>
</dbReference>
<name>A0A512DQS3_9PROT</name>
<dbReference type="PANTHER" id="PTHR43798">
    <property type="entry name" value="MONOACYLGLYCEROL LIPASE"/>
    <property type="match status" value="1"/>
</dbReference>
<dbReference type="Pfam" id="PF00561">
    <property type="entry name" value="Abhydrolase_1"/>
    <property type="match status" value="1"/>
</dbReference>
<dbReference type="SUPFAM" id="SSF53474">
    <property type="entry name" value="alpha/beta-Hydrolases"/>
    <property type="match status" value="1"/>
</dbReference>
<dbReference type="EMBL" id="BJYZ01000013">
    <property type="protein sequence ID" value="GEO38814.1"/>
    <property type="molecule type" value="Genomic_DNA"/>
</dbReference>
<evidence type="ECO:0000313" key="2">
    <source>
        <dbReference type="EMBL" id="GEO38814.1"/>
    </source>
</evidence>
<dbReference type="Gene3D" id="3.40.50.1820">
    <property type="entry name" value="alpha/beta hydrolase"/>
    <property type="match status" value="1"/>
</dbReference>
<dbReference type="PRINTS" id="PR00412">
    <property type="entry name" value="EPOXHYDRLASE"/>
</dbReference>
<gene>
    <name evidence="2" type="ORF">SAE02_29620</name>
</gene>